<dbReference type="Gene3D" id="3.40.50.300">
    <property type="entry name" value="P-loop containing nucleotide triphosphate hydrolases"/>
    <property type="match status" value="1"/>
</dbReference>
<dbReference type="GO" id="GO:0043531">
    <property type="term" value="F:ADP binding"/>
    <property type="evidence" value="ECO:0007669"/>
    <property type="project" value="InterPro"/>
</dbReference>
<dbReference type="Proteomes" id="UP000522262">
    <property type="component" value="Unassembled WGS sequence"/>
</dbReference>
<organism evidence="10 11">
    <name type="scientific">Fusarium mexicanum</name>
    <dbReference type="NCBI Taxonomy" id="751941"/>
    <lineage>
        <taxon>Eukaryota</taxon>
        <taxon>Fungi</taxon>
        <taxon>Dikarya</taxon>
        <taxon>Ascomycota</taxon>
        <taxon>Pezizomycotina</taxon>
        <taxon>Sordariomycetes</taxon>
        <taxon>Hypocreomycetidae</taxon>
        <taxon>Hypocreales</taxon>
        <taxon>Nectriaceae</taxon>
        <taxon>Fusarium</taxon>
        <taxon>Fusarium fujikuroi species complex</taxon>
    </lineage>
</organism>
<dbReference type="Gene3D" id="1.10.630.10">
    <property type="entry name" value="Cytochrome P450"/>
    <property type="match status" value="1"/>
</dbReference>
<dbReference type="GO" id="GO:0004497">
    <property type="term" value="F:monooxygenase activity"/>
    <property type="evidence" value="ECO:0007669"/>
    <property type="project" value="UniProtKB-KW"/>
</dbReference>
<accession>A0A8H5MYS4</accession>
<evidence type="ECO:0000256" key="2">
    <source>
        <dbReference type="ARBA" id="ARBA00010617"/>
    </source>
</evidence>
<evidence type="ECO:0000256" key="1">
    <source>
        <dbReference type="ARBA" id="ARBA00001971"/>
    </source>
</evidence>
<keyword evidence="3 8" id="KW-0349">Heme</keyword>
<dbReference type="InterPro" id="IPR002401">
    <property type="entry name" value="Cyt_P450_E_grp-I"/>
</dbReference>
<dbReference type="InterPro" id="IPR001128">
    <property type="entry name" value="Cyt_P450"/>
</dbReference>
<protein>
    <submittedName>
        <fullName evidence="10">Oxidoreductase</fullName>
    </submittedName>
</protein>
<dbReference type="InterPro" id="IPR011990">
    <property type="entry name" value="TPR-like_helical_dom_sf"/>
</dbReference>
<proteinExistence type="inferred from homology"/>
<sequence length="1592" mass="179925">MLSTVLILVGVALTILYLRTKPRKNLPPGPKPLPILGNIKDMPDGTTPEYQHWIKFKDLYGPISHVSILGQSLIILHDREAANAILEKTSTKTSGRPQFIFGNEMCGYNQILSFKPYGKLLKQHRKLVHQQLGTKTAASRFRDIQDVESRRLLLRILESPEKLFEHIKTEASAIILKMTYGYNLEPHKPDPLALLVEQMMNNFSLAFVPMRWPVDILPILRYLPESLPGMSFKRIARDWNANMRMVVDVPYAFVKKQIAKQANRASYVSSLLKQQDGDVDEETEDAIKQTAAIMYAAGADTTASSIRGFVLAMLLFPDVQRKAQQEIDSVVGNERLPQFEDRDNLPYVDALIKESLRWIPVTPMGVVHTADEDIHYKDFVIPKGASFLPATWWFLHDPVIYKDPSTFDPGRYLEPRNEPHPNFASFGFGRRVCPGRFLADESLFISISRLLASFEIKKVVDGRGNEIVPQISGTPGMISHIRDFPYEIKPRRPEMLRNITSRGRSKPEQPPASNEPKLLGLTTWHDAGPDADIECVAFSRLIFIAGRLTSEPVSIVFVHGLMGDRHKTWRGTSSNGVKLEPWPKLLLSKDIPRSRILSFGYDARVINTDSTSGRIPAESASEHARELVYTLRDYRSDTRTLWRKIMFAMCFSHRRSTQNYHDIWKSTVGIVFMGTPHRGSKQSRSAIAAASLLGMFMDTNINLLEILNESSELRDRLDEEFQALQESRRIPTSCFWEALPSKRGGIIVPKESATLDGDRGRAIHADHSSMVKFTSATDEGYKAVRSTIKEMISIAEKQPPRLTQGLPHRTVGHTNKSSVWFLSASKNPIFSGRKSELEKLTDCLGISATGPIETSHKRAAIWGVGGMGKTQLAVQWVAEMNEKHGHSVFWVHGGSMERFVESYAKIARCCKIPGCDVDNPRIPQSAMLGNVKRWFQDQAQKGSWIMVVDNIDDVKVFGETKDINTAPVMLRDYLPSCDHGSILFTTRSREIAEILAEPGKTVMLDEMTTDDCIEFMRKKLASAESDDANLAELAAELEHLPLALIQATAYLSKRKEQIPRYLQRLRHARSLIVNRPHEAEATVLKDEDGRYSAVARTLMITFDAIQSENTLAMELLKLMSFYERQEIPRSLFICYAHNYELFTTGIFVRGPEWDDWQPTGNTPPPTDDQINEALSLLEQYSALTKGRDEEAVTLHRLVHIVLRSQVKSNHDTAREMAAKAMAIMCNTFPVPNADNWTEMQQLMPHAKAVLNEQDMDLNGGLAINSKFRLLSHITEFVSQFLQDENQPIDPLSPAWESVLNKMDEVIGIYHSRSLQAKLDHVRFFQPDNRDRVKALVTEIQNKIGDGERWLSAKTNLAAILCRSGYMEEAGSFLDSFIDQVFKSKGSSNPITNAAVWYRARAFALLGQLDEALALIRERMRVQGQEGADYAVARLVLFAGLLNAASGNDDEALGLWTLYLRQVERFWAYDHLMVVEHKEDLLRAKESFYSGRPIYESNYEAMRHKEAADKRKGSSIHARPDNTSASTRISSILSQYSKGQAQHDALTSRDWRCAWSWTYFPALKQDWALCKRELEADGFDIGPSLENTVSGLE</sequence>
<dbReference type="InterPro" id="IPR002182">
    <property type="entry name" value="NB-ARC"/>
</dbReference>
<evidence type="ECO:0000259" key="9">
    <source>
        <dbReference type="Pfam" id="PF00931"/>
    </source>
</evidence>
<feature type="domain" description="NB-ARC" evidence="9">
    <location>
        <begin position="860"/>
        <end position="1023"/>
    </location>
</feature>
<evidence type="ECO:0000313" key="11">
    <source>
        <dbReference type="Proteomes" id="UP000522262"/>
    </source>
</evidence>
<dbReference type="EMBL" id="JAAOAM010000128">
    <property type="protein sequence ID" value="KAF5545170.1"/>
    <property type="molecule type" value="Genomic_DNA"/>
</dbReference>
<name>A0A8H5MYS4_9HYPO</name>
<comment type="cofactor">
    <cofactor evidence="1 8">
        <name>heme</name>
        <dbReference type="ChEBI" id="CHEBI:30413"/>
    </cofactor>
</comment>
<dbReference type="Pfam" id="PF00931">
    <property type="entry name" value="NB-ARC"/>
    <property type="match status" value="1"/>
</dbReference>
<dbReference type="CDD" id="cd11065">
    <property type="entry name" value="CYP64-like"/>
    <property type="match status" value="1"/>
</dbReference>
<dbReference type="SUPFAM" id="SSF48264">
    <property type="entry name" value="Cytochrome P450"/>
    <property type="match status" value="1"/>
</dbReference>
<feature type="binding site" description="axial binding residue" evidence="8">
    <location>
        <position position="433"/>
    </location>
    <ligand>
        <name>heme</name>
        <dbReference type="ChEBI" id="CHEBI:30413"/>
    </ligand>
    <ligandPart>
        <name>Fe</name>
        <dbReference type="ChEBI" id="CHEBI:18248"/>
    </ligandPart>
</feature>
<evidence type="ECO:0000256" key="7">
    <source>
        <dbReference type="ARBA" id="ARBA00023033"/>
    </source>
</evidence>
<dbReference type="PRINTS" id="PR00385">
    <property type="entry name" value="P450"/>
</dbReference>
<dbReference type="Pfam" id="PF00067">
    <property type="entry name" value="p450"/>
    <property type="match status" value="1"/>
</dbReference>
<dbReference type="InterPro" id="IPR050364">
    <property type="entry name" value="Cytochrome_P450_fung"/>
</dbReference>
<dbReference type="PANTHER" id="PTHR46300:SF7">
    <property type="entry name" value="P450, PUTATIVE (EUROFUNG)-RELATED"/>
    <property type="match status" value="1"/>
</dbReference>
<dbReference type="SUPFAM" id="SSF52540">
    <property type="entry name" value="P-loop containing nucleoside triphosphate hydrolases"/>
    <property type="match status" value="1"/>
</dbReference>
<reference evidence="10 11" key="1">
    <citation type="submission" date="2020-05" db="EMBL/GenBank/DDBJ databases">
        <title>Identification and distribution of gene clusters putatively required for synthesis of sphingolipid metabolism inhibitors in phylogenetically diverse species of the filamentous fungus Fusarium.</title>
        <authorList>
            <person name="Kim H.-S."/>
            <person name="Busman M."/>
            <person name="Brown D.W."/>
            <person name="Divon H."/>
            <person name="Uhlig S."/>
            <person name="Proctor R.H."/>
        </authorList>
    </citation>
    <scope>NUCLEOTIDE SEQUENCE [LARGE SCALE GENOMIC DNA]</scope>
    <source>
        <strain evidence="10 11">NRRL 53147</strain>
    </source>
</reference>
<dbReference type="GO" id="GO:0016705">
    <property type="term" value="F:oxidoreductase activity, acting on paired donors, with incorporation or reduction of molecular oxygen"/>
    <property type="evidence" value="ECO:0007669"/>
    <property type="project" value="InterPro"/>
</dbReference>
<evidence type="ECO:0000256" key="3">
    <source>
        <dbReference type="ARBA" id="ARBA00022617"/>
    </source>
</evidence>
<keyword evidence="5" id="KW-0560">Oxidoreductase</keyword>
<evidence type="ECO:0000313" key="10">
    <source>
        <dbReference type="EMBL" id="KAF5545170.1"/>
    </source>
</evidence>
<evidence type="ECO:0000256" key="5">
    <source>
        <dbReference type="ARBA" id="ARBA00023002"/>
    </source>
</evidence>
<keyword evidence="11" id="KW-1185">Reference proteome</keyword>
<dbReference type="InterPro" id="IPR027417">
    <property type="entry name" value="P-loop_NTPase"/>
</dbReference>
<dbReference type="InterPro" id="IPR017972">
    <property type="entry name" value="Cyt_P450_CS"/>
</dbReference>
<dbReference type="PROSITE" id="PS00086">
    <property type="entry name" value="CYTOCHROME_P450"/>
    <property type="match status" value="1"/>
</dbReference>
<dbReference type="GO" id="GO:0020037">
    <property type="term" value="F:heme binding"/>
    <property type="evidence" value="ECO:0007669"/>
    <property type="project" value="InterPro"/>
</dbReference>
<comment type="caution">
    <text evidence="10">The sequence shown here is derived from an EMBL/GenBank/DDBJ whole genome shotgun (WGS) entry which is preliminary data.</text>
</comment>
<keyword evidence="7" id="KW-0503">Monooxygenase</keyword>
<evidence type="ECO:0000256" key="4">
    <source>
        <dbReference type="ARBA" id="ARBA00022723"/>
    </source>
</evidence>
<dbReference type="GO" id="GO:0005506">
    <property type="term" value="F:iron ion binding"/>
    <property type="evidence" value="ECO:0007669"/>
    <property type="project" value="InterPro"/>
</dbReference>
<keyword evidence="4 8" id="KW-0479">Metal-binding</keyword>
<dbReference type="InterPro" id="IPR036396">
    <property type="entry name" value="Cyt_P450_sf"/>
</dbReference>
<keyword evidence="6 8" id="KW-0408">Iron</keyword>
<evidence type="ECO:0000256" key="6">
    <source>
        <dbReference type="ARBA" id="ARBA00023004"/>
    </source>
</evidence>
<gene>
    <name evidence="10" type="ORF">FMEXI_6221</name>
</gene>
<dbReference type="SUPFAM" id="SSF48452">
    <property type="entry name" value="TPR-like"/>
    <property type="match status" value="1"/>
</dbReference>
<dbReference type="PANTHER" id="PTHR46300">
    <property type="entry name" value="P450, PUTATIVE (EUROFUNG)-RELATED-RELATED"/>
    <property type="match status" value="1"/>
</dbReference>
<dbReference type="PRINTS" id="PR00463">
    <property type="entry name" value="EP450I"/>
</dbReference>
<evidence type="ECO:0000256" key="8">
    <source>
        <dbReference type="PIRSR" id="PIRSR602401-1"/>
    </source>
</evidence>
<comment type="similarity">
    <text evidence="2">Belongs to the cytochrome P450 family.</text>
</comment>